<dbReference type="InterPro" id="IPR002119">
    <property type="entry name" value="Histone_H2A"/>
</dbReference>
<dbReference type="InterPro" id="IPR032454">
    <property type="entry name" value="Histone_H2A_C"/>
</dbReference>
<keyword evidence="3" id="KW-0238">DNA-binding</keyword>
<keyword evidence="6" id="KW-1185">Reference proteome</keyword>
<dbReference type="InterPro" id="IPR009072">
    <property type="entry name" value="Histone-fold"/>
</dbReference>
<proteinExistence type="predicted"/>
<dbReference type="GO" id="GO:0046982">
    <property type="term" value="F:protein heterodimerization activity"/>
    <property type="evidence" value="ECO:0007669"/>
    <property type="project" value="InterPro"/>
</dbReference>
<name>A0A077YXA6_TRITR</name>
<evidence type="ECO:0000313" key="6">
    <source>
        <dbReference type="Proteomes" id="UP000030665"/>
    </source>
</evidence>
<dbReference type="GO" id="GO:0030527">
    <property type="term" value="F:structural constituent of chromatin"/>
    <property type="evidence" value="ECO:0007669"/>
    <property type="project" value="InterPro"/>
</dbReference>
<evidence type="ECO:0000256" key="1">
    <source>
        <dbReference type="ARBA" id="ARBA00004286"/>
    </source>
</evidence>
<evidence type="ECO:0000259" key="4">
    <source>
        <dbReference type="Pfam" id="PF16211"/>
    </source>
</evidence>
<comment type="subcellular location">
    <subcellularLocation>
        <location evidence="1">Chromosome</location>
    </subcellularLocation>
</comment>
<keyword evidence="3" id="KW-0544">Nucleosome core</keyword>
<dbReference type="EMBL" id="HG805822">
    <property type="protein sequence ID" value="CDW52416.1"/>
    <property type="molecule type" value="Genomic_DNA"/>
</dbReference>
<accession>A0A077YXA6</accession>
<dbReference type="Proteomes" id="UP000030665">
    <property type="component" value="Unassembled WGS sequence"/>
</dbReference>
<dbReference type="Pfam" id="PF16211">
    <property type="entry name" value="Histone_H2A_C"/>
    <property type="match status" value="1"/>
</dbReference>
<dbReference type="PRINTS" id="PR00620">
    <property type="entry name" value="HISTONEH2A"/>
</dbReference>
<gene>
    <name evidence="5" type="ORF">TTRE_0000067501</name>
</gene>
<dbReference type="AlphaFoldDB" id="A0A077YXA6"/>
<dbReference type="Gene3D" id="1.10.20.10">
    <property type="entry name" value="Histone, subunit A"/>
    <property type="match status" value="1"/>
</dbReference>
<dbReference type="GO" id="GO:0003677">
    <property type="term" value="F:DNA binding"/>
    <property type="evidence" value="ECO:0007669"/>
    <property type="project" value="InterPro"/>
</dbReference>
<dbReference type="SUPFAM" id="SSF47113">
    <property type="entry name" value="Histone-fold"/>
    <property type="match status" value="1"/>
</dbReference>
<feature type="domain" description="Histone H2A C-terminal" evidence="4">
    <location>
        <begin position="59"/>
        <end position="75"/>
    </location>
</feature>
<protein>
    <submittedName>
        <fullName evidence="5">Histone H2A</fullName>
    </submittedName>
</protein>
<reference evidence="5" key="2">
    <citation type="submission" date="2014-03" db="EMBL/GenBank/DDBJ databases">
        <title>The whipworm genome and dual-species transcriptomics of an intimate host-pathogen interaction.</title>
        <authorList>
            <person name="Foth B.J."/>
            <person name="Tsai I.J."/>
            <person name="Reid A.J."/>
            <person name="Bancroft A.J."/>
            <person name="Nichol S."/>
            <person name="Tracey A."/>
            <person name="Holroyd N."/>
            <person name="Cotton J.A."/>
            <person name="Stanley E.J."/>
            <person name="Zarowiecki M."/>
            <person name="Liu J.Z."/>
            <person name="Huckvale T."/>
            <person name="Cooper P.J."/>
            <person name="Grencis R.K."/>
            <person name="Berriman M."/>
        </authorList>
    </citation>
    <scope>NUCLEOTIDE SEQUENCE [LARGE SCALE GENOMIC DNA]</scope>
</reference>
<evidence type="ECO:0000256" key="3">
    <source>
        <dbReference type="ARBA" id="ARBA00023269"/>
    </source>
</evidence>
<organism evidence="5 6">
    <name type="scientific">Trichuris trichiura</name>
    <name type="common">Whipworm</name>
    <name type="synonym">Trichocephalus trichiurus</name>
    <dbReference type="NCBI Taxonomy" id="36087"/>
    <lineage>
        <taxon>Eukaryota</taxon>
        <taxon>Metazoa</taxon>
        <taxon>Ecdysozoa</taxon>
        <taxon>Nematoda</taxon>
        <taxon>Enoplea</taxon>
        <taxon>Dorylaimia</taxon>
        <taxon>Trichinellida</taxon>
        <taxon>Trichuridae</taxon>
        <taxon>Trichuris</taxon>
    </lineage>
</organism>
<reference evidence="5" key="1">
    <citation type="submission" date="2014-01" db="EMBL/GenBank/DDBJ databases">
        <authorList>
            <person name="Aslett M."/>
        </authorList>
    </citation>
    <scope>NUCLEOTIDE SEQUENCE</scope>
</reference>
<sequence>MYPAAVIEYFTAEILELAGGKVRASKYVTDHPTAFGIDFTKGLRTVQVFERRENYSTGGAVLPNIQVSLLPKKGERNIVKKD</sequence>
<dbReference type="GO" id="GO:0000786">
    <property type="term" value="C:nucleosome"/>
    <property type="evidence" value="ECO:0007669"/>
    <property type="project" value="UniProtKB-KW"/>
</dbReference>
<keyword evidence="2" id="KW-0158">Chromosome</keyword>
<evidence type="ECO:0000256" key="2">
    <source>
        <dbReference type="ARBA" id="ARBA00022454"/>
    </source>
</evidence>
<dbReference type="STRING" id="36087.A0A077YXA6"/>
<evidence type="ECO:0000313" key="5">
    <source>
        <dbReference type="EMBL" id="CDW52416.1"/>
    </source>
</evidence>